<dbReference type="InterPro" id="IPR002044">
    <property type="entry name" value="CBM20"/>
</dbReference>
<name>A0A178F7H3_TRIRU</name>
<evidence type="ECO:0000256" key="3">
    <source>
        <dbReference type="ARBA" id="ARBA00012593"/>
    </source>
</evidence>
<dbReference type="PRINTS" id="PR00736">
    <property type="entry name" value="GLHYDRLASE15"/>
</dbReference>
<dbReference type="SUPFAM" id="SSF50129">
    <property type="entry name" value="GroES-like"/>
    <property type="match status" value="1"/>
</dbReference>
<dbReference type="InterPro" id="IPR000165">
    <property type="entry name" value="Glucoamylase"/>
</dbReference>
<dbReference type="GO" id="GO:0000324">
    <property type="term" value="C:fungal-type vacuole"/>
    <property type="evidence" value="ECO:0007669"/>
    <property type="project" value="TreeGrafter"/>
</dbReference>
<dbReference type="GO" id="GO:0016491">
    <property type="term" value="F:oxidoreductase activity"/>
    <property type="evidence" value="ECO:0007669"/>
    <property type="project" value="InterPro"/>
</dbReference>
<dbReference type="GO" id="GO:0004339">
    <property type="term" value="F:glucan 1,4-alpha-glucosidase activity"/>
    <property type="evidence" value="ECO:0007669"/>
    <property type="project" value="UniProtKB-EC"/>
</dbReference>
<dbReference type="GO" id="GO:0000272">
    <property type="term" value="P:polysaccharide catabolic process"/>
    <property type="evidence" value="ECO:0007669"/>
    <property type="project" value="UniProtKB-KW"/>
</dbReference>
<reference evidence="14 15" key="1">
    <citation type="submission" date="2016-05" db="EMBL/GenBank/DDBJ databases">
        <title>Genome sequencing of Trichophyton rubrum CMCC(F)T1i isolated from hair.</title>
        <authorList>
            <person name="Zhan P."/>
            <person name="Tao Y."/>
            <person name="Liu W."/>
        </authorList>
    </citation>
    <scope>NUCLEOTIDE SEQUENCE [LARGE SCALE GENOMIC DNA]</scope>
    <source>
        <strain evidence="15">CMCC(F)T1i</strain>
    </source>
</reference>
<dbReference type="InterPro" id="IPR011613">
    <property type="entry name" value="GH15-like"/>
</dbReference>
<dbReference type="InterPro" id="IPR020843">
    <property type="entry name" value="ER"/>
</dbReference>
<evidence type="ECO:0000256" key="8">
    <source>
        <dbReference type="ARBA" id="ARBA00023295"/>
    </source>
</evidence>
<keyword evidence="5" id="KW-0378">Hydrolase</keyword>
<evidence type="ECO:0000256" key="7">
    <source>
        <dbReference type="ARBA" id="ARBA00023277"/>
    </source>
</evidence>
<evidence type="ECO:0000313" key="14">
    <source>
        <dbReference type="EMBL" id="OAL68098.1"/>
    </source>
</evidence>
<dbReference type="PROSITE" id="PS51166">
    <property type="entry name" value="CBM20"/>
    <property type="match status" value="1"/>
</dbReference>
<protein>
    <recommendedName>
        <fullName evidence="3">glucan 1,4-alpha-glucosidase</fullName>
        <ecNumber evidence="3">3.2.1.3</ecNumber>
    </recommendedName>
    <alternativeName>
        <fullName evidence="11">1,4-alpha-D-glucan glucohydrolase</fullName>
    </alternativeName>
    <alternativeName>
        <fullName evidence="10">Glucan 1,4-alpha-glucosidase</fullName>
    </alternativeName>
</protein>
<comment type="similarity">
    <text evidence="2">Belongs to the glycosyl hydrolase 15 family.</text>
</comment>
<evidence type="ECO:0000256" key="4">
    <source>
        <dbReference type="ARBA" id="ARBA00022729"/>
    </source>
</evidence>
<dbReference type="AlphaFoldDB" id="A0A178F7H3"/>
<dbReference type="SUPFAM" id="SSF49452">
    <property type="entry name" value="Starch-binding domain-like"/>
    <property type="match status" value="1"/>
</dbReference>
<dbReference type="Gene3D" id="1.50.10.10">
    <property type="match status" value="1"/>
</dbReference>
<dbReference type="EC" id="3.2.1.3" evidence="3"/>
<dbReference type="EMBL" id="LHPM01000008">
    <property type="protein sequence ID" value="OAL68098.1"/>
    <property type="molecule type" value="Genomic_DNA"/>
</dbReference>
<dbReference type="FunFam" id="1.50.10.10:FF:000018">
    <property type="entry name" value="Glucoamylase"/>
    <property type="match status" value="1"/>
</dbReference>
<dbReference type="Gene3D" id="3.40.50.720">
    <property type="entry name" value="NAD(P)-binding Rossmann-like Domain"/>
    <property type="match status" value="1"/>
</dbReference>
<dbReference type="SUPFAM" id="SSF51735">
    <property type="entry name" value="NAD(P)-binding Rossmann-fold domains"/>
    <property type="match status" value="1"/>
</dbReference>
<keyword evidence="7" id="KW-0119">Carbohydrate metabolism</keyword>
<dbReference type="SMART" id="SM00829">
    <property type="entry name" value="PKS_ER"/>
    <property type="match status" value="1"/>
</dbReference>
<accession>A0A178F7H3</accession>
<dbReference type="InterPro" id="IPR008928">
    <property type="entry name" value="6-hairpin_glycosidase_sf"/>
</dbReference>
<evidence type="ECO:0000256" key="1">
    <source>
        <dbReference type="ARBA" id="ARBA00001863"/>
    </source>
</evidence>
<dbReference type="Proteomes" id="UP000243015">
    <property type="component" value="Unassembled WGS sequence"/>
</dbReference>
<dbReference type="InterPro" id="IPR013784">
    <property type="entry name" value="Carb-bd-like_fold"/>
</dbReference>
<sequence>MRVTNLLWSSLVIPAAVGFQVRLRSSEDTALDTVDDGTLQSLLDNIGLNGSNAWDTRPGLVIASPSKRDPDYFFTWTRDSALVLKCITDAFAAGNTALQETIHEYISSQARIQLLNTRSGGLSSGGLGEPKYRVDETPYNEDWGRPQADGPALRATALIAYARWLLENDYYDVAKSIVWPVVKNDLSYVSEHWNTTAFDLWEEVNSPSFFTTIVQHRALVEGINMARALDETCPHCESQAPQALCYLQSYWTGTAVRSNYGQGRSGLDVASILGSIHTFDPEGECDDTTFQPCSARALANHKAVTDSFRSIYKINGGIKQGQAVAVGRYPEDVYFNGNPWYLATYAAAEQLYDAMYQWNKIGKIMVTDVSMPFFKDIYSEVQKGTHESSSPEFGNIIAAVKAYAEGYIEVAKKYTPCTGMLSEQFSRDNGTPLSVADLTWSYASYLTVMARRNSVVPASWGEKNARDIPSTCVPSSATGPYQTATITYWPPNLTPTAQPSPCPTALPTKNNVRFRLLATTQVGEDVFLVGSIPELGSWDVKKAVPLNADVYADNCHQWYVDVELPTAVAFEYKFIRKRGGEVVWERDPNRKFAPTLLRQNRQLALIPYEEKPDKRKYTQDMASATSVPKTGRSVNQDVPATTLTLRARPTPSPNFDEGEHLVRVHATALCAGELYWHTYVTFTKEETVPGPDVAGTVVLAPPSSPFKPGDHVYCRIPYSRPGGARDHTIALTSELARKPKNLTWEEAATVPLSALTAWQALFDQSDMWEGPEDARVKGKRVAVTAASGAVGMWILQFARIAGFEAVIGTCGDGNEDFVKSVGATDAVNYKKSSLTAWAAEKEGRKADLVIDCFGGKSLADAWGCVKDGGVLISMVGYPEQEKPAGLEAKDVKSHFFIMEPRGDQLQKVTELVEQGKCSFLMDSVYPLEQFQEATDKVESRRVRGKVVLKVL</sequence>
<keyword evidence="8" id="KW-0326">Glycosidase</keyword>
<dbReference type="PANTHER" id="PTHR31616">
    <property type="entry name" value="TREHALASE"/>
    <property type="match status" value="1"/>
</dbReference>
<evidence type="ECO:0000256" key="2">
    <source>
        <dbReference type="ARBA" id="ARBA00006188"/>
    </source>
</evidence>
<gene>
    <name evidence="14" type="ORF">A7C99_0494</name>
</gene>
<dbReference type="PANTHER" id="PTHR31616:SF12">
    <property type="entry name" value="GLUCOAMYLASE"/>
    <property type="match status" value="1"/>
</dbReference>
<evidence type="ECO:0000259" key="13">
    <source>
        <dbReference type="PROSITE" id="PS51166"/>
    </source>
</evidence>
<comment type="catalytic activity">
    <reaction evidence="1">
        <text>Hydrolysis of terminal (1-&gt;4)-linked alpha-D-glucose residues successively from non-reducing ends of the chains with release of beta-D-glucose.</text>
        <dbReference type="EC" id="3.2.1.3"/>
    </reaction>
</comment>
<feature type="signal peptide" evidence="12">
    <location>
        <begin position="1"/>
        <end position="18"/>
    </location>
</feature>
<dbReference type="InterPro" id="IPR013783">
    <property type="entry name" value="Ig-like_fold"/>
</dbReference>
<proteinExistence type="inferred from homology"/>
<dbReference type="InterPro" id="IPR012341">
    <property type="entry name" value="6hp_glycosidase-like_sf"/>
</dbReference>
<dbReference type="GO" id="GO:2001070">
    <property type="term" value="F:starch binding"/>
    <property type="evidence" value="ECO:0007669"/>
    <property type="project" value="InterPro"/>
</dbReference>
<dbReference type="InterPro" id="IPR036291">
    <property type="entry name" value="NAD(P)-bd_dom_sf"/>
</dbReference>
<dbReference type="VEuPathDB" id="FungiDB:TERG_07239"/>
<feature type="domain" description="CBM20" evidence="13">
    <location>
        <begin position="504"/>
        <end position="610"/>
    </location>
</feature>
<evidence type="ECO:0000256" key="12">
    <source>
        <dbReference type="SAM" id="SignalP"/>
    </source>
</evidence>
<dbReference type="Pfam" id="PF00686">
    <property type="entry name" value="CBM_20"/>
    <property type="match status" value="1"/>
</dbReference>
<dbReference type="CDD" id="cd05289">
    <property type="entry name" value="MDR_like_2"/>
    <property type="match status" value="1"/>
</dbReference>
<dbReference type="Pfam" id="PF00723">
    <property type="entry name" value="Glyco_hydro_15"/>
    <property type="match status" value="1"/>
</dbReference>
<dbReference type="InterPro" id="IPR013154">
    <property type="entry name" value="ADH-like_N"/>
</dbReference>
<evidence type="ECO:0000256" key="5">
    <source>
        <dbReference type="ARBA" id="ARBA00022801"/>
    </source>
</evidence>
<dbReference type="Gene3D" id="3.90.180.10">
    <property type="entry name" value="Medium-chain alcohol dehydrogenases, catalytic domain"/>
    <property type="match status" value="1"/>
</dbReference>
<dbReference type="Gene3D" id="2.60.40.10">
    <property type="entry name" value="Immunoglobulins"/>
    <property type="match status" value="1"/>
</dbReference>
<evidence type="ECO:0000256" key="10">
    <source>
        <dbReference type="ARBA" id="ARBA00033442"/>
    </source>
</evidence>
<dbReference type="Pfam" id="PF08240">
    <property type="entry name" value="ADH_N"/>
    <property type="match status" value="1"/>
</dbReference>
<evidence type="ECO:0000313" key="15">
    <source>
        <dbReference type="Proteomes" id="UP000243015"/>
    </source>
</evidence>
<dbReference type="VEuPathDB" id="FungiDB:TERG_07238"/>
<keyword evidence="6" id="KW-0325">Glycoprotein</keyword>
<dbReference type="InterPro" id="IPR011032">
    <property type="entry name" value="GroES-like_sf"/>
</dbReference>
<evidence type="ECO:0000256" key="9">
    <source>
        <dbReference type="ARBA" id="ARBA00023326"/>
    </source>
</evidence>
<dbReference type="SUPFAM" id="SSF48208">
    <property type="entry name" value="Six-hairpin glycosidases"/>
    <property type="match status" value="1"/>
</dbReference>
<organism evidence="14 15">
    <name type="scientific">Trichophyton rubrum</name>
    <name type="common">Athlete's foot fungus</name>
    <name type="synonym">Epidermophyton rubrum</name>
    <dbReference type="NCBI Taxonomy" id="5551"/>
    <lineage>
        <taxon>Eukaryota</taxon>
        <taxon>Fungi</taxon>
        <taxon>Dikarya</taxon>
        <taxon>Ascomycota</taxon>
        <taxon>Pezizomycotina</taxon>
        <taxon>Eurotiomycetes</taxon>
        <taxon>Eurotiomycetidae</taxon>
        <taxon>Onygenales</taxon>
        <taxon>Arthrodermataceae</taxon>
        <taxon>Trichophyton</taxon>
    </lineage>
</organism>
<dbReference type="SMART" id="SM01065">
    <property type="entry name" value="CBM_2"/>
    <property type="match status" value="1"/>
</dbReference>
<keyword evidence="4 12" id="KW-0732">Signal</keyword>
<keyword evidence="9" id="KW-0624">Polysaccharide degradation</keyword>
<evidence type="ECO:0000256" key="6">
    <source>
        <dbReference type="ARBA" id="ARBA00023180"/>
    </source>
</evidence>
<feature type="chain" id="PRO_5008086016" description="glucan 1,4-alpha-glucosidase" evidence="12">
    <location>
        <begin position="19"/>
        <end position="951"/>
    </location>
</feature>
<dbReference type="Pfam" id="PF13602">
    <property type="entry name" value="ADH_zinc_N_2"/>
    <property type="match status" value="1"/>
</dbReference>
<comment type="caution">
    <text evidence="14">The sequence shown here is derived from an EMBL/GenBank/DDBJ whole genome shotgun (WGS) entry which is preliminary data.</text>
</comment>
<evidence type="ECO:0000256" key="11">
    <source>
        <dbReference type="ARBA" id="ARBA00033473"/>
    </source>
</evidence>